<evidence type="ECO:0000313" key="4">
    <source>
        <dbReference type="EMBL" id="MFC4787444.1"/>
    </source>
</evidence>
<keyword evidence="4" id="KW-0032">Aminotransferase</keyword>
<accession>A0ABV9Q898</accession>
<organism evidence="4 5">
    <name type="scientific">Giesbergeria sinuosa</name>
    <dbReference type="NCBI Taxonomy" id="80883"/>
    <lineage>
        <taxon>Bacteria</taxon>
        <taxon>Pseudomonadati</taxon>
        <taxon>Pseudomonadota</taxon>
        <taxon>Betaproteobacteria</taxon>
        <taxon>Burkholderiales</taxon>
        <taxon>Comamonadaceae</taxon>
        <taxon>Giesbergeria</taxon>
    </lineage>
</organism>
<evidence type="ECO:0000256" key="2">
    <source>
        <dbReference type="ARBA" id="ARBA00037999"/>
    </source>
</evidence>
<evidence type="ECO:0000256" key="3">
    <source>
        <dbReference type="RuleBase" id="RU004508"/>
    </source>
</evidence>
<dbReference type="Gene3D" id="3.90.1150.10">
    <property type="entry name" value="Aspartate Aminotransferase, domain 1"/>
    <property type="match status" value="1"/>
</dbReference>
<proteinExistence type="inferred from homology"/>
<dbReference type="PIRSF" id="PIRSF000390">
    <property type="entry name" value="PLP_StrS"/>
    <property type="match status" value="1"/>
</dbReference>
<evidence type="ECO:0000256" key="1">
    <source>
        <dbReference type="ARBA" id="ARBA00022898"/>
    </source>
</evidence>
<dbReference type="RefSeq" id="WP_382428905.1">
    <property type="nucleotide sequence ID" value="NZ_JBHSHJ010000001.1"/>
</dbReference>
<evidence type="ECO:0000313" key="5">
    <source>
        <dbReference type="Proteomes" id="UP001596001"/>
    </source>
</evidence>
<dbReference type="SUPFAM" id="SSF53383">
    <property type="entry name" value="PLP-dependent transferases"/>
    <property type="match status" value="1"/>
</dbReference>
<gene>
    <name evidence="4" type="ORF">ACFO6X_00320</name>
</gene>
<keyword evidence="1 3" id="KW-0663">Pyridoxal phosphate</keyword>
<dbReference type="Gene3D" id="3.40.640.10">
    <property type="entry name" value="Type I PLP-dependent aspartate aminotransferase-like (Major domain)"/>
    <property type="match status" value="1"/>
</dbReference>
<dbReference type="CDD" id="cd00616">
    <property type="entry name" value="AHBA_syn"/>
    <property type="match status" value="1"/>
</dbReference>
<dbReference type="EMBL" id="JBHSHJ010000001">
    <property type="protein sequence ID" value="MFC4787444.1"/>
    <property type="molecule type" value="Genomic_DNA"/>
</dbReference>
<dbReference type="InterPro" id="IPR015421">
    <property type="entry name" value="PyrdxlP-dep_Trfase_major"/>
</dbReference>
<dbReference type="PANTHER" id="PTHR30244:SF36">
    <property type="entry name" value="3-OXO-GLUCOSE-6-PHOSPHATE:GLUTAMATE AMINOTRANSFERASE"/>
    <property type="match status" value="1"/>
</dbReference>
<dbReference type="InterPro" id="IPR000653">
    <property type="entry name" value="DegT/StrS_aminotransferase"/>
</dbReference>
<reference evidence="5" key="1">
    <citation type="journal article" date="2019" name="Int. J. Syst. Evol. Microbiol.">
        <title>The Global Catalogue of Microorganisms (GCM) 10K type strain sequencing project: providing services to taxonomists for standard genome sequencing and annotation.</title>
        <authorList>
            <consortium name="The Broad Institute Genomics Platform"/>
            <consortium name="The Broad Institute Genome Sequencing Center for Infectious Disease"/>
            <person name="Wu L."/>
            <person name="Ma J."/>
        </authorList>
    </citation>
    <scope>NUCLEOTIDE SEQUENCE [LARGE SCALE GENOMIC DNA]</scope>
    <source>
        <strain evidence="5">CCUG 49452</strain>
    </source>
</reference>
<sequence length="363" mass="39973">MIQFLDIKRLNAPYDTEIRTAIAQVLDSGWYVLGKQVAAFEQEFASYCEVKHCIGVANGLDALHLILRAYGIGPGDEVIVPANTFIATWLAVTHAGAIPVPVEPEEFTHNIDPSLIEAAITKQTKAIIAVHLYGQPANMDAIRAIASKNKIYVIEDAAQAHGARYHGTRVGGLGDAAGFSFYPGKNLGALGDGGAITTNDDQLANALRKLRNYGSVIKYHHEVTGFNSRLDEIQAAILRVKLQYLDKDNILRRQVAAMYLNKLQDADIILPKVLDGVEPVWHLMVIRSEQRSRLQAALTEANIGHLVHYPIACHQQAAYAENTWPKLELSEKLQNQVLSLPIAPYLSENEVDMVANVIRKNLS</sequence>
<keyword evidence="5" id="KW-1185">Reference proteome</keyword>
<dbReference type="PANTHER" id="PTHR30244">
    <property type="entry name" value="TRANSAMINASE"/>
    <property type="match status" value="1"/>
</dbReference>
<dbReference type="Proteomes" id="UP001596001">
    <property type="component" value="Unassembled WGS sequence"/>
</dbReference>
<protein>
    <submittedName>
        <fullName evidence="4">DegT/DnrJ/EryC1/StrS family aminotransferase</fullName>
    </submittedName>
</protein>
<dbReference type="InterPro" id="IPR015424">
    <property type="entry name" value="PyrdxlP-dep_Trfase"/>
</dbReference>
<comment type="caution">
    <text evidence="4">The sequence shown here is derived from an EMBL/GenBank/DDBJ whole genome shotgun (WGS) entry which is preliminary data.</text>
</comment>
<comment type="similarity">
    <text evidence="2 3">Belongs to the DegT/DnrJ/EryC1 family.</text>
</comment>
<dbReference type="InterPro" id="IPR015422">
    <property type="entry name" value="PyrdxlP-dep_Trfase_small"/>
</dbReference>
<name>A0ABV9Q898_9BURK</name>
<dbReference type="GO" id="GO:0008483">
    <property type="term" value="F:transaminase activity"/>
    <property type="evidence" value="ECO:0007669"/>
    <property type="project" value="UniProtKB-KW"/>
</dbReference>
<dbReference type="Pfam" id="PF01041">
    <property type="entry name" value="DegT_DnrJ_EryC1"/>
    <property type="match status" value="1"/>
</dbReference>
<keyword evidence="4" id="KW-0808">Transferase</keyword>